<dbReference type="Proteomes" id="UP000515153">
    <property type="component" value="Unplaced"/>
</dbReference>
<feature type="region of interest" description="Disordered" evidence="1">
    <location>
        <begin position="1"/>
        <end position="48"/>
    </location>
</feature>
<dbReference type="GeneID" id="41958570"/>
<dbReference type="AlphaFoldDB" id="A0A6P8B913"/>
<reference evidence="3" key="2">
    <citation type="submission" date="2019-10" db="EMBL/GenBank/DDBJ databases">
        <authorList>
            <consortium name="NCBI Genome Project"/>
        </authorList>
    </citation>
    <scope>NUCLEOTIDE SEQUENCE</scope>
    <source>
        <strain evidence="3">NI907</strain>
    </source>
</reference>
<keyword evidence="2" id="KW-1185">Reference proteome</keyword>
<reference evidence="3" key="1">
    <citation type="journal article" date="2019" name="Mol. Biol. Evol.">
        <title>Blast fungal genomes show frequent chromosomal changes, gene gains and losses, and effector gene turnover.</title>
        <authorList>
            <person name="Gomez Luciano L.B."/>
            <person name="Jason Tsai I."/>
            <person name="Chuma I."/>
            <person name="Tosa Y."/>
            <person name="Chen Y.H."/>
            <person name="Li J.Y."/>
            <person name="Li M.Y."/>
            <person name="Jade Lu M.Y."/>
            <person name="Nakayashiki H."/>
            <person name="Li W.H."/>
        </authorList>
    </citation>
    <scope>NUCLEOTIDE SEQUENCE</scope>
    <source>
        <strain evidence="3">NI907</strain>
    </source>
</reference>
<dbReference type="KEGG" id="pgri:PgNI_03607"/>
<sequence length="262" mass="29043">MPHQTRPLKRAPTKQINSRLSITEPTSSNKKRQKQKLTTKPPPAKRRCTSCPDCKTASLTTLDTPFAQEGRLKDGRVRLPGYVACAASCGYLGQRVRDPRTGKCGVVEVPDRLAERWCAVELCVALGTEPEPEDYDGCYVGEVRVEFNEIDWEGSGQQQQQQSMVGEDLGYRLSAAVCEMLDDALEGRLEMGIFGDGGAGADEKELLEDMRPVTPLWFRVVDDQPVSPRTVPADFERMVLSFRDETPESSSGSEISDWDILG</sequence>
<reference evidence="3" key="3">
    <citation type="submission" date="2025-08" db="UniProtKB">
        <authorList>
            <consortium name="RefSeq"/>
        </authorList>
    </citation>
    <scope>IDENTIFICATION</scope>
    <source>
        <strain evidence="3">NI907</strain>
    </source>
</reference>
<feature type="compositionally biased region" description="Polar residues" evidence="1">
    <location>
        <begin position="14"/>
        <end position="28"/>
    </location>
</feature>
<name>A0A6P8B913_PYRGI</name>
<evidence type="ECO:0000256" key="1">
    <source>
        <dbReference type="SAM" id="MobiDB-lite"/>
    </source>
</evidence>
<evidence type="ECO:0000313" key="3">
    <source>
        <dbReference type="RefSeq" id="XP_030983687.1"/>
    </source>
</evidence>
<organism evidence="2 3">
    <name type="scientific">Pyricularia grisea</name>
    <name type="common">Crabgrass-specific blast fungus</name>
    <name type="synonym">Magnaporthe grisea</name>
    <dbReference type="NCBI Taxonomy" id="148305"/>
    <lineage>
        <taxon>Eukaryota</taxon>
        <taxon>Fungi</taxon>
        <taxon>Dikarya</taxon>
        <taxon>Ascomycota</taxon>
        <taxon>Pezizomycotina</taxon>
        <taxon>Sordariomycetes</taxon>
        <taxon>Sordariomycetidae</taxon>
        <taxon>Magnaporthales</taxon>
        <taxon>Pyriculariaceae</taxon>
        <taxon>Pyricularia</taxon>
    </lineage>
</organism>
<gene>
    <name evidence="3" type="ORF">PgNI_03607</name>
</gene>
<accession>A0A6P8B913</accession>
<proteinExistence type="predicted"/>
<dbReference type="RefSeq" id="XP_030983687.1">
    <property type="nucleotide sequence ID" value="XM_031123661.1"/>
</dbReference>
<feature type="compositionally biased region" description="Basic residues" evidence="1">
    <location>
        <begin position="29"/>
        <end position="48"/>
    </location>
</feature>
<protein>
    <submittedName>
        <fullName evidence="3">Uncharacterized protein</fullName>
    </submittedName>
</protein>
<evidence type="ECO:0000313" key="2">
    <source>
        <dbReference type="Proteomes" id="UP000515153"/>
    </source>
</evidence>
<feature type="compositionally biased region" description="Basic residues" evidence="1">
    <location>
        <begin position="1"/>
        <end position="12"/>
    </location>
</feature>